<organism evidence="9 10">
    <name type="scientific">Breznakiella homolactica</name>
    <dbReference type="NCBI Taxonomy" id="2798577"/>
    <lineage>
        <taxon>Bacteria</taxon>
        <taxon>Pseudomonadati</taxon>
        <taxon>Spirochaetota</taxon>
        <taxon>Spirochaetia</taxon>
        <taxon>Spirochaetales</taxon>
        <taxon>Breznakiellaceae</taxon>
        <taxon>Breznakiella</taxon>
    </lineage>
</organism>
<evidence type="ECO:0000256" key="5">
    <source>
        <dbReference type="ARBA" id="ARBA00022989"/>
    </source>
</evidence>
<feature type="transmembrane region" description="Helical" evidence="7">
    <location>
        <begin position="6"/>
        <end position="31"/>
    </location>
</feature>
<dbReference type="Proteomes" id="UP000595917">
    <property type="component" value="Chromosome"/>
</dbReference>
<keyword evidence="4 7" id="KW-0812">Transmembrane</keyword>
<feature type="domain" description="ABC transmembrane type-1" evidence="8">
    <location>
        <begin position="49"/>
        <end position="266"/>
    </location>
</feature>
<evidence type="ECO:0000256" key="7">
    <source>
        <dbReference type="RuleBase" id="RU363032"/>
    </source>
</evidence>
<comment type="similarity">
    <text evidence="7">Belongs to the binding-protein-dependent transport system permease family.</text>
</comment>
<evidence type="ECO:0000313" key="10">
    <source>
        <dbReference type="Proteomes" id="UP000595917"/>
    </source>
</evidence>
<sequence>MLIMFIYFPLIQNIIFSFFRFSAFSPSKLFIGIQNYSNLIRDGIVATALQNNFRYAVVSVLCQVCFGLVLAAILEDQAFKRVAVFFRTTFFLPIVISITVVCLLFGFIYNPMDGLLNKFLELIGLGALTRPWLGSAKTAIWATIAVSQWHSTGYVMMLFIVAIQKIPGELYEAAEIDGAGKLRRFFLITLPQVREMFFVTSVITVTGSVLVFNEPYILTKGGGPGTSSITMSVYMYQSGFFKDMMGYAAALAVVIFVISAILAVIQMTAFRSGED</sequence>
<reference evidence="9" key="1">
    <citation type="submission" date="2021-01" db="EMBL/GenBank/DDBJ databases">
        <title>Description of Breznakiella homolactica.</title>
        <authorList>
            <person name="Song Y."/>
            <person name="Brune A."/>
        </authorList>
    </citation>
    <scope>NUCLEOTIDE SEQUENCE</scope>
    <source>
        <strain evidence="9">RmG30</strain>
    </source>
</reference>
<name>A0A7T7XRV4_9SPIR</name>
<accession>A0A7T7XRV4</accession>
<protein>
    <submittedName>
        <fullName evidence="9">Sugar ABC transporter permease</fullName>
    </submittedName>
</protein>
<dbReference type="InterPro" id="IPR035906">
    <property type="entry name" value="MetI-like_sf"/>
</dbReference>
<gene>
    <name evidence="9" type="ORF">JFL75_10470</name>
</gene>
<dbReference type="GO" id="GO:0055085">
    <property type="term" value="P:transmembrane transport"/>
    <property type="evidence" value="ECO:0007669"/>
    <property type="project" value="InterPro"/>
</dbReference>
<keyword evidence="5 7" id="KW-1133">Transmembrane helix</keyword>
<keyword evidence="3" id="KW-1003">Cell membrane</keyword>
<feature type="transmembrane region" description="Helical" evidence="7">
    <location>
        <begin position="193"/>
        <end position="212"/>
    </location>
</feature>
<feature type="transmembrane region" description="Helical" evidence="7">
    <location>
        <begin position="139"/>
        <end position="163"/>
    </location>
</feature>
<keyword evidence="10" id="KW-1185">Reference proteome</keyword>
<dbReference type="InterPro" id="IPR051393">
    <property type="entry name" value="ABC_transporter_permease"/>
</dbReference>
<dbReference type="AlphaFoldDB" id="A0A7T7XRV4"/>
<dbReference type="PANTHER" id="PTHR30193">
    <property type="entry name" value="ABC TRANSPORTER PERMEASE PROTEIN"/>
    <property type="match status" value="1"/>
</dbReference>
<dbReference type="PANTHER" id="PTHR30193:SF37">
    <property type="entry name" value="INNER MEMBRANE ABC TRANSPORTER PERMEASE PROTEIN YCJO"/>
    <property type="match status" value="1"/>
</dbReference>
<dbReference type="KEGG" id="bhc:JFL75_10470"/>
<dbReference type="Pfam" id="PF00528">
    <property type="entry name" value="BPD_transp_1"/>
    <property type="match status" value="1"/>
</dbReference>
<comment type="subcellular location">
    <subcellularLocation>
        <location evidence="1 7">Cell membrane</location>
        <topology evidence="1 7">Multi-pass membrane protein</topology>
    </subcellularLocation>
</comment>
<evidence type="ECO:0000256" key="4">
    <source>
        <dbReference type="ARBA" id="ARBA00022692"/>
    </source>
</evidence>
<evidence type="ECO:0000256" key="6">
    <source>
        <dbReference type="ARBA" id="ARBA00023136"/>
    </source>
</evidence>
<evidence type="ECO:0000259" key="8">
    <source>
        <dbReference type="PROSITE" id="PS50928"/>
    </source>
</evidence>
<dbReference type="InterPro" id="IPR000515">
    <property type="entry name" value="MetI-like"/>
</dbReference>
<feature type="transmembrane region" description="Helical" evidence="7">
    <location>
        <begin position="85"/>
        <end position="108"/>
    </location>
</feature>
<dbReference type="EMBL" id="CP067089">
    <property type="protein sequence ID" value="QQO11369.1"/>
    <property type="molecule type" value="Genomic_DNA"/>
</dbReference>
<dbReference type="PROSITE" id="PS50928">
    <property type="entry name" value="ABC_TM1"/>
    <property type="match status" value="1"/>
</dbReference>
<keyword evidence="6 7" id="KW-0472">Membrane</keyword>
<dbReference type="CDD" id="cd06261">
    <property type="entry name" value="TM_PBP2"/>
    <property type="match status" value="1"/>
</dbReference>
<feature type="transmembrane region" description="Helical" evidence="7">
    <location>
        <begin position="244"/>
        <end position="265"/>
    </location>
</feature>
<evidence type="ECO:0000313" key="9">
    <source>
        <dbReference type="EMBL" id="QQO11369.1"/>
    </source>
</evidence>
<evidence type="ECO:0000256" key="3">
    <source>
        <dbReference type="ARBA" id="ARBA00022475"/>
    </source>
</evidence>
<keyword evidence="2 7" id="KW-0813">Transport</keyword>
<evidence type="ECO:0000256" key="1">
    <source>
        <dbReference type="ARBA" id="ARBA00004651"/>
    </source>
</evidence>
<dbReference type="Gene3D" id="1.10.3720.10">
    <property type="entry name" value="MetI-like"/>
    <property type="match status" value="1"/>
</dbReference>
<evidence type="ECO:0000256" key="2">
    <source>
        <dbReference type="ARBA" id="ARBA00022448"/>
    </source>
</evidence>
<proteinExistence type="inferred from homology"/>
<dbReference type="SUPFAM" id="SSF161098">
    <property type="entry name" value="MetI-like"/>
    <property type="match status" value="1"/>
</dbReference>
<feature type="transmembrane region" description="Helical" evidence="7">
    <location>
        <begin position="52"/>
        <end position="73"/>
    </location>
</feature>
<dbReference type="GO" id="GO:0005886">
    <property type="term" value="C:plasma membrane"/>
    <property type="evidence" value="ECO:0007669"/>
    <property type="project" value="UniProtKB-SubCell"/>
</dbReference>